<protein>
    <recommendedName>
        <fullName evidence="6">PHD-type domain-containing protein</fullName>
    </recommendedName>
</protein>
<feature type="compositionally biased region" description="Polar residues" evidence="5">
    <location>
        <begin position="581"/>
        <end position="595"/>
    </location>
</feature>
<organism evidence="7 8">
    <name type="scientific">Tothia fuscella</name>
    <dbReference type="NCBI Taxonomy" id="1048955"/>
    <lineage>
        <taxon>Eukaryota</taxon>
        <taxon>Fungi</taxon>
        <taxon>Dikarya</taxon>
        <taxon>Ascomycota</taxon>
        <taxon>Pezizomycotina</taxon>
        <taxon>Dothideomycetes</taxon>
        <taxon>Pleosporomycetidae</taxon>
        <taxon>Venturiales</taxon>
        <taxon>Cylindrosympodiaceae</taxon>
        <taxon>Tothia</taxon>
    </lineage>
</organism>
<dbReference type="PROSITE" id="PS01359">
    <property type="entry name" value="ZF_PHD_1"/>
    <property type="match status" value="1"/>
</dbReference>
<feature type="domain" description="PHD-type" evidence="6">
    <location>
        <begin position="452"/>
        <end position="508"/>
    </location>
</feature>
<dbReference type="PROSITE" id="PS50016">
    <property type="entry name" value="ZF_PHD_2"/>
    <property type="match status" value="1"/>
</dbReference>
<dbReference type="GO" id="GO:0006355">
    <property type="term" value="P:regulation of DNA-templated transcription"/>
    <property type="evidence" value="ECO:0007669"/>
    <property type="project" value="InterPro"/>
</dbReference>
<dbReference type="InterPro" id="IPR019786">
    <property type="entry name" value="Zinc_finger_PHD-type_CS"/>
</dbReference>
<feature type="compositionally biased region" description="Low complexity" evidence="5">
    <location>
        <begin position="817"/>
        <end position="841"/>
    </location>
</feature>
<comment type="caution">
    <text evidence="7">The sequence shown here is derived from an EMBL/GenBank/DDBJ whole genome shotgun (WGS) entry which is preliminary data.</text>
</comment>
<feature type="compositionally biased region" description="Pro residues" evidence="5">
    <location>
        <begin position="752"/>
        <end position="764"/>
    </location>
</feature>
<feature type="compositionally biased region" description="Polar residues" evidence="5">
    <location>
        <begin position="796"/>
        <end position="810"/>
    </location>
</feature>
<feature type="region of interest" description="Disordered" evidence="5">
    <location>
        <begin position="518"/>
        <end position="866"/>
    </location>
</feature>
<keyword evidence="3" id="KW-0862">Zinc</keyword>
<dbReference type="Proteomes" id="UP000800235">
    <property type="component" value="Unassembled WGS sequence"/>
</dbReference>
<dbReference type="Gene3D" id="3.30.40.10">
    <property type="entry name" value="Zinc/RING finger domain, C3HC4 (zinc finger)"/>
    <property type="match status" value="1"/>
</dbReference>
<feature type="compositionally biased region" description="Low complexity" evidence="5">
    <location>
        <begin position="770"/>
        <end position="795"/>
    </location>
</feature>
<dbReference type="Pfam" id="PF00628">
    <property type="entry name" value="PHD"/>
    <property type="match status" value="1"/>
</dbReference>
<dbReference type="InterPro" id="IPR019787">
    <property type="entry name" value="Znf_PHD-finger"/>
</dbReference>
<evidence type="ECO:0000256" key="5">
    <source>
        <dbReference type="SAM" id="MobiDB-lite"/>
    </source>
</evidence>
<dbReference type="AlphaFoldDB" id="A0A9P4NMT2"/>
<dbReference type="EMBL" id="MU007054">
    <property type="protein sequence ID" value="KAF2428680.1"/>
    <property type="molecule type" value="Genomic_DNA"/>
</dbReference>
<keyword evidence="8" id="KW-1185">Reference proteome</keyword>
<dbReference type="PANTHER" id="PTHR14296">
    <property type="entry name" value="REMODELING AND SPACING FACTOR 1"/>
    <property type="match status" value="1"/>
</dbReference>
<evidence type="ECO:0000256" key="2">
    <source>
        <dbReference type="ARBA" id="ARBA00022771"/>
    </source>
</evidence>
<gene>
    <name evidence="7" type="ORF">EJ08DRAFT_651048</name>
</gene>
<feature type="compositionally biased region" description="Pro residues" evidence="5">
    <location>
        <begin position="559"/>
        <end position="568"/>
    </location>
</feature>
<dbReference type="GO" id="GO:0008270">
    <property type="term" value="F:zinc ion binding"/>
    <property type="evidence" value="ECO:0007669"/>
    <property type="project" value="UniProtKB-KW"/>
</dbReference>
<feature type="compositionally biased region" description="Pro residues" evidence="5">
    <location>
        <begin position="596"/>
        <end position="620"/>
    </location>
</feature>
<dbReference type="CDD" id="cd22265">
    <property type="entry name" value="UDM1_RNF168"/>
    <property type="match status" value="1"/>
</dbReference>
<sequence length="866" mass="97091">MPRKRARSEMEVEEPVLAPQPAIPSTLMEIRQMWEFAALNQYLFNFGKAVKLEDMDVDDFEDECLKPGASEKLAQMGLQLLKNVSSHKGLTPEIFDEYTRRQFVAKAPKRNPYGTDEEPLRFNEFDIFTKIRVLQQLSVWTLNNPNTIRDKMDASENDQLAWRVEPFGWDADERTYFLLDDNRLYRRTDAPPPEEEEPKPKAKAKSKKGGRSARSNKRRRVSRTIPETSPEDDEQAEDNANGVDGEEEEREEPRMDDFCQEKWELIAVSMDEYSAFIDTIRKSRDPNEKTLRKQIEENVFPVLLEQEEERKRKEARRLKELEVMQKLATAKRSSRLAVKMDRVQEQKAAEEAEAKHKAELEMARREMQRAEQMEHAREGRRETREQRLREREAKRILEEERLQKEEVLLQELEAQGKDADAERARISERKLKADMQKRKKDLENLQQDDTWYFDCSVCGVHGQNLDDGSHSMACDKCSVWQHSKCHGVTEEQAEREDFHFLCQDCENKAKNPIKPLILKFNNSPKQPGTQGSPLMNGPSLSPHGQASGPPRAFSRLVYPGPPRPPPSQAPMKAGNGVAPNGQHQPLQTSYSQSPPQGLPRPYPSHSPPNGHGPPRNPPPSQQMSYQFDQQNGFPQYTSPPSTNGYRPPQQPPVSNPAPMSQNGIFNHYVPPTQPSQQARPPQFMMANQQSPHRAPTISQNQQAVPRAPQQIQHPSQSSQLVQPAPPPAQQSKHAAQAPPPSQPPLTAMAYPPASPVPNLRPPPHNLFTPNAQAHAQNSNAAVGSAYGSSPGYSPVKKSSPQVPAQASFSAASPIAVSQKLVQPQVQAQAPTPQLQPSAPTAGDSGAGAVPKAPVVPQTAVPAPNSS</sequence>
<evidence type="ECO:0000256" key="4">
    <source>
        <dbReference type="PROSITE-ProRule" id="PRU00146"/>
    </source>
</evidence>
<evidence type="ECO:0000256" key="1">
    <source>
        <dbReference type="ARBA" id="ARBA00022723"/>
    </source>
</evidence>
<keyword evidence="1" id="KW-0479">Metal-binding</keyword>
<reference evidence="7" key="1">
    <citation type="journal article" date="2020" name="Stud. Mycol.">
        <title>101 Dothideomycetes genomes: a test case for predicting lifestyles and emergence of pathogens.</title>
        <authorList>
            <person name="Haridas S."/>
            <person name="Albert R."/>
            <person name="Binder M."/>
            <person name="Bloem J."/>
            <person name="Labutti K."/>
            <person name="Salamov A."/>
            <person name="Andreopoulos B."/>
            <person name="Baker S."/>
            <person name="Barry K."/>
            <person name="Bills G."/>
            <person name="Bluhm B."/>
            <person name="Cannon C."/>
            <person name="Castanera R."/>
            <person name="Culley D."/>
            <person name="Daum C."/>
            <person name="Ezra D."/>
            <person name="Gonzalez J."/>
            <person name="Henrissat B."/>
            <person name="Kuo A."/>
            <person name="Liang C."/>
            <person name="Lipzen A."/>
            <person name="Lutzoni F."/>
            <person name="Magnuson J."/>
            <person name="Mondo S."/>
            <person name="Nolan M."/>
            <person name="Ohm R."/>
            <person name="Pangilinan J."/>
            <person name="Park H.-J."/>
            <person name="Ramirez L."/>
            <person name="Alfaro M."/>
            <person name="Sun H."/>
            <person name="Tritt A."/>
            <person name="Yoshinaga Y."/>
            <person name="Zwiers L.-H."/>
            <person name="Turgeon B."/>
            <person name="Goodwin S."/>
            <person name="Spatafora J."/>
            <person name="Crous P."/>
            <person name="Grigoriev I."/>
        </authorList>
    </citation>
    <scope>NUCLEOTIDE SEQUENCE</scope>
    <source>
        <strain evidence="7">CBS 130266</strain>
    </source>
</reference>
<feature type="compositionally biased region" description="Polar residues" evidence="5">
    <location>
        <begin position="520"/>
        <end position="544"/>
    </location>
</feature>
<feature type="compositionally biased region" description="Low complexity" evidence="5">
    <location>
        <begin position="848"/>
        <end position="866"/>
    </location>
</feature>
<feature type="compositionally biased region" description="Low complexity" evidence="5">
    <location>
        <begin position="708"/>
        <end position="722"/>
    </location>
</feature>
<dbReference type="PANTHER" id="PTHR14296:SF3">
    <property type="entry name" value="DIKAR, ISOFORM F"/>
    <property type="match status" value="1"/>
</dbReference>
<evidence type="ECO:0000256" key="3">
    <source>
        <dbReference type="ARBA" id="ARBA00022833"/>
    </source>
</evidence>
<feature type="compositionally biased region" description="Polar residues" evidence="5">
    <location>
        <begin position="674"/>
        <end position="703"/>
    </location>
</feature>
<dbReference type="SUPFAM" id="SSF57903">
    <property type="entry name" value="FYVE/PHD zinc finger"/>
    <property type="match status" value="1"/>
</dbReference>
<dbReference type="GO" id="GO:0031213">
    <property type="term" value="C:RSF complex"/>
    <property type="evidence" value="ECO:0007669"/>
    <property type="project" value="InterPro"/>
</dbReference>
<evidence type="ECO:0000259" key="6">
    <source>
        <dbReference type="PROSITE" id="PS50016"/>
    </source>
</evidence>
<evidence type="ECO:0000313" key="7">
    <source>
        <dbReference type="EMBL" id="KAF2428680.1"/>
    </source>
</evidence>
<name>A0A9P4NMT2_9PEZI</name>
<dbReference type="SMART" id="SM00249">
    <property type="entry name" value="PHD"/>
    <property type="match status" value="1"/>
</dbReference>
<dbReference type="InterPro" id="IPR028938">
    <property type="entry name" value="Rsf1-like"/>
</dbReference>
<feature type="compositionally biased region" description="Polar residues" evidence="5">
    <location>
        <begin position="621"/>
        <end position="644"/>
    </location>
</feature>
<feature type="region of interest" description="Disordered" evidence="5">
    <location>
        <begin position="366"/>
        <end position="388"/>
    </location>
</feature>
<accession>A0A9P4NMT2</accession>
<proteinExistence type="predicted"/>
<dbReference type="InterPro" id="IPR013083">
    <property type="entry name" value="Znf_RING/FYVE/PHD"/>
</dbReference>
<dbReference type="InterPro" id="IPR011011">
    <property type="entry name" value="Znf_FYVE_PHD"/>
</dbReference>
<feature type="compositionally biased region" description="Basic residues" evidence="5">
    <location>
        <begin position="201"/>
        <end position="222"/>
    </location>
</feature>
<keyword evidence="2 4" id="KW-0863">Zinc-finger</keyword>
<dbReference type="OrthoDB" id="303107at2759"/>
<evidence type="ECO:0000313" key="8">
    <source>
        <dbReference type="Proteomes" id="UP000800235"/>
    </source>
</evidence>
<feature type="region of interest" description="Disordered" evidence="5">
    <location>
        <begin position="187"/>
        <end position="257"/>
    </location>
</feature>
<dbReference type="InterPro" id="IPR001965">
    <property type="entry name" value="Znf_PHD"/>
</dbReference>